<name>A0A382Z183_9ZZZZ</name>
<proteinExistence type="inferred from homology"/>
<evidence type="ECO:0000259" key="11">
    <source>
        <dbReference type="Pfam" id="PF06574"/>
    </source>
</evidence>
<feature type="domain" description="FAD synthetase" evidence="11">
    <location>
        <begin position="15"/>
        <end position="167"/>
    </location>
</feature>
<dbReference type="PANTHER" id="PTHR22749">
    <property type="entry name" value="RIBOFLAVIN KINASE/FMN ADENYLYLTRANSFERASE"/>
    <property type="match status" value="1"/>
</dbReference>
<evidence type="ECO:0000256" key="5">
    <source>
        <dbReference type="ARBA" id="ARBA00022679"/>
    </source>
</evidence>
<dbReference type="GO" id="GO:0009231">
    <property type="term" value="P:riboflavin biosynthetic process"/>
    <property type="evidence" value="ECO:0007669"/>
    <property type="project" value="InterPro"/>
</dbReference>
<dbReference type="InterPro" id="IPR014729">
    <property type="entry name" value="Rossmann-like_a/b/a_fold"/>
</dbReference>
<feature type="non-terminal residue" evidence="12">
    <location>
        <position position="237"/>
    </location>
</feature>
<comment type="pathway">
    <text evidence="1">Cofactor biosynthesis; FAD biosynthesis; FAD from FMN: step 1/1.</text>
</comment>
<evidence type="ECO:0000256" key="8">
    <source>
        <dbReference type="ARBA" id="ARBA00022827"/>
    </source>
</evidence>
<dbReference type="GO" id="GO:0005524">
    <property type="term" value="F:ATP binding"/>
    <property type="evidence" value="ECO:0007669"/>
    <property type="project" value="UniProtKB-KW"/>
</dbReference>
<dbReference type="Gene3D" id="3.40.50.620">
    <property type="entry name" value="HUPs"/>
    <property type="match status" value="1"/>
</dbReference>
<dbReference type="GO" id="GO:0006747">
    <property type="term" value="P:FAD biosynthetic process"/>
    <property type="evidence" value="ECO:0007669"/>
    <property type="project" value="UniProtKB-UniPathway"/>
</dbReference>
<evidence type="ECO:0000256" key="3">
    <source>
        <dbReference type="ARBA" id="ARBA00022630"/>
    </source>
</evidence>
<dbReference type="SUPFAM" id="SSF82114">
    <property type="entry name" value="Riboflavin kinase-like"/>
    <property type="match status" value="1"/>
</dbReference>
<protein>
    <recommendedName>
        <fullName evidence="13">FAD synthase</fullName>
    </recommendedName>
</protein>
<dbReference type="UniPathway" id="UPA00277">
    <property type="reaction ID" value="UER00407"/>
</dbReference>
<reference evidence="12" key="1">
    <citation type="submission" date="2018-05" db="EMBL/GenBank/DDBJ databases">
        <authorList>
            <person name="Lanie J.A."/>
            <person name="Ng W.-L."/>
            <person name="Kazmierczak K.M."/>
            <person name="Andrzejewski T.M."/>
            <person name="Davidsen T.M."/>
            <person name="Wayne K.J."/>
            <person name="Tettelin H."/>
            <person name="Glass J.I."/>
            <person name="Rusch D."/>
            <person name="Podicherti R."/>
            <person name="Tsui H.-C.T."/>
            <person name="Winkler M.E."/>
        </authorList>
    </citation>
    <scope>NUCLEOTIDE SEQUENCE</scope>
</reference>
<evidence type="ECO:0000313" key="12">
    <source>
        <dbReference type="EMBL" id="SVD89191.1"/>
    </source>
</evidence>
<dbReference type="Pfam" id="PF06574">
    <property type="entry name" value="FAD_syn"/>
    <property type="match status" value="1"/>
</dbReference>
<sequence length="237" mass="27146">VKIFTLNINRSFYEKNLNLTIGNFDGIHLGHQSVIKQLIDISKSHNSQSALLSFNPHPREFFSTFREPFNIITPTFKKDLFEKLGLDIYINFDFDENLASLSPDEFIKLILVEKLSIKNIILGADFKFGKDRKGDLFLLKEKAQKYQFNVSVIKPVIEANNKQKYSSSIIRKNIKKGMFEKVTEALGRHWHMSGKVILGDQRGKKNGLPTANLEPGHHILPLKGVYCVYALIDSKQH</sequence>
<dbReference type="CDD" id="cd02064">
    <property type="entry name" value="FAD_synthetase_N"/>
    <property type="match status" value="1"/>
</dbReference>
<dbReference type="InterPro" id="IPR023468">
    <property type="entry name" value="Riboflavin_kinase"/>
</dbReference>
<dbReference type="GO" id="GO:0009398">
    <property type="term" value="P:FMN biosynthetic process"/>
    <property type="evidence" value="ECO:0007669"/>
    <property type="project" value="TreeGrafter"/>
</dbReference>
<dbReference type="AlphaFoldDB" id="A0A382Z183"/>
<evidence type="ECO:0000259" key="10">
    <source>
        <dbReference type="Pfam" id="PF01687"/>
    </source>
</evidence>
<evidence type="ECO:0000256" key="4">
    <source>
        <dbReference type="ARBA" id="ARBA00022643"/>
    </source>
</evidence>
<comment type="similarity">
    <text evidence="2">Belongs to the RibF family.</text>
</comment>
<gene>
    <name evidence="12" type="ORF">METZ01_LOCUS442045</name>
</gene>
<keyword evidence="5" id="KW-0808">Transferase</keyword>
<dbReference type="SUPFAM" id="SSF52374">
    <property type="entry name" value="Nucleotidylyl transferase"/>
    <property type="match status" value="1"/>
</dbReference>
<evidence type="ECO:0000256" key="7">
    <source>
        <dbReference type="ARBA" id="ARBA00022741"/>
    </source>
</evidence>
<dbReference type="InterPro" id="IPR023465">
    <property type="entry name" value="Riboflavin_kinase_dom_sf"/>
</dbReference>
<keyword evidence="3" id="KW-0285">Flavoprotein</keyword>
<evidence type="ECO:0000256" key="6">
    <source>
        <dbReference type="ARBA" id="ARBA00022695"/>
    </source>
</evidence>
<evidence type="ECO:0000256" key="1">
    <source>
        <dbReference type="ARBA" id="ARBA00004726"/>
    </source>
</evidence>
<dbReference type="GO" id="GO:0008531">
    <property type="term" value="F:riboflavin kinase activity"/>
    <property type="evidence" value="ECO:0007669"/>
    <property type="project" value="InterPro"/>
</dbReference>
<evidence type="ECO:0008006" key="13">
    <source>
        <dbReference type="Google" id="ProtNLM"/>
    </source>
</evidence>
<keyword evidence="9" id="KW-0067">ATP-binding</keyword>
<dbReference type="GO" id="GO:0003919">
    <property type="term" value="F:FMN adenylyltransferase activity"/>
    <property type="evidence" value="ECO:0007669"/>
    <property type="project" value="InterPro"/>
</dbReference>
<dbReference type="PANTHER" id="PTHR22749:SF6">
    <property type="entry name" value="RIBOFLAVIN KINASE"/>
    <property type="match status" value="1"/>
</dbReference>
<evidence type="ECO:0000256" key="2">
    <source>
        <dbReference type="ARBA" id="ARBA00010214"/>
    </source>
</evidence>
<dbReference type="Gene3D" id="2.40.30.30">
    <property type="entry name" value="Riboflavin kinase-like"/>
    <property type="match status" value="1"/>
</dbReference>
<dbReference type="InterPro" id="IPR015865">
    <property type="entry name" value="Riboflavin_kinase_bac/euk"/>
</dbReference>
<feature type="domain" description="Riboflavin kinase" evidence="10">
    <location>
        <begin position="186"/>
        <end position="234"/>
    </location>
</feature>
<evidence type="ECO:0000256" key="9">
    <source>
        <dbReference type="ARBA" id="ARBA00022840"/>
    </source>
</evidence>
<organism evidence="12">
    <name type="scientific">marine metagenome</name>
    <dbReference type="NCBI Taxonomy" id="408172"/>
    <lineage>
        <taxon>unclassified sequences</taxon>
        <taxon>metagenomes</taxon>
        <taxon>ecological metagenomes</taxon>
    </lineage>
</organism>
<accession>A0A382Z183</accession>
<keyword evidence="4" id="KW-0288">FMN</keyword>
<dbReference type="FunFam" id="3.40.50.620:FF:000021">
    <property type="entry name" value="Riboflavin biosynthesis protein"/>
    <property type="match status" value="1"/>
</dbReference>
<keyword evidence="7" id="KW-0547">Nucleotide-binding</keyword>
<keyword evidence="6" id="KW-0548">Nucleotidyltransferase</keyword>
<feature type="non-terminal residue" evidence="12">
    <location>
        <position position="1"/>
    </location>
</feature>
<dbReference type="EMBL" id="UINC01180144">
    <property type="protein sequence ID" value="SVD89191.1"/>
    <property type="molecule type" value="Genomic_DNA"/>
</dbReference>
<dbReference type="Pfam" id="PF01687">
    <property type="entry name" value="Flavokinase"/>
    <property type="match status" value="1"/>
</dbReference>
<dbReference type="InterPro" id="IPR015864">
    <property type="entry name" value="FAD_synthase"/>
</dbReference>
<keyword evidence="8" id="KW-0274">FAD</keyword>